<accession>A0A514CSI9</accession>
<evidence type="ECO:0000313" key="3">
    <source>
        <dbReference type="Proteomes" id="UP000320799"/>
    </source>
</evidence>
<evidence type="ECO:0000256" key="1">
    <source>
        <dbReference type="SAM" id="MobiDB-lite"/>
    </source>
</evidence>
<dbReference type="KEGG" id="vg:56135892"/>
<sequence>MKVEIKTFENVWGCAVFNAELHRKMKHHHLVVGVDTLFSSKYKPVKGKTTIVIDNFARLRSSGVPIIGYEKSPTQTWVKVKASWKKPKPNKPEIKKPVYLAGELKVLLPTVPLMLEYQAAVTLEQMEALAEKYRAEIDKPKKGSHKWLRRSVNSTLKVLAPEKYDPKFKEKAAAAPKSKLGAKAKKAKDVNTEVAKRKGKK</sequence>
<feature type="compositionally biased region" description="Basic and acidic residues" evidence="1">
    <location>
        <begin position="187"/>
        <end position="201"/>
    </location>
</feature>
<protein>
    <submittedName>
        <fullName evidence="2">Uncharacterized protein</fullName>
    </submittedName>
</protein>
<feature type="region of interest" description="Disordered" evidence="1">
    <location>
        <begin position="168"/>
        <end position="201"/>
    </location>
</feature>
<proteinExistence type="predicted"/>
<dbReference type="Proteomes" id="UP000320799">
    <property type="component" value="Segment"/>
</dbReference>
<reference evidence="2 3" key="1">
    <citation type="submission" date="2019-06" db="EMBL/GenBank/DDBJ databases">
        <authorList>
            <person name="Kincaid V.D."/>
            <person name="Fuller A."/>
            <person name="Hodges K."/>
            <person name="Bansal M."/>
            <person name="Essig J."/>
            <person name="Johnson A."/>
        </authorList>
    </citation>
    <scope>NUCLEOTIDE SEQUENCE [LARGE SCALE GENOMIC DNA]</scope>
</reference>
<name>A0A514CSI9_9CAUD</name>
<dbReference type="EMBL" id="MN094788">
    <property type="protein sequence ID" value="QDH83435.1"/>
    <property type="molecule type" value="Genomic_DNA"/>
</dbReference>
<evidence type="ECO:0000313" key="2">
    <source>
        <dbReference type="EMBL" id="QDH83435.1"/>
    </source>
</evidence>
<keyword evidence="3" id="KW-1185">Reference proteome</keyword>
<dbReference type="GeneID" id="56135892"/>
<organism evidence="2 3">
    <name type="scientific">Achromobacter phage Motura</name>
    <dbReference type="NCBI Taxonomy" id="2591403"/>
    <lineage>
        <taxon>Viruses</taxon>
        <taxon>Duplodnaviria</taxon>
        <taxon>Heunggongvirae</taxon>
        <taxon>Uroviricota</taxon>
        <taxon>Caudoviricetes</taxon>
        <taxon>Moturavirus</taxon>
        <taxon>Moturavirus motura</taxon>
    </lineage>
</organism>
<dbReference type="RefSeq" id="YP_009903616.1">
    <property type="nucleotide sequence ID" value="NC_049849.1"/>
</dbReference>